<dbReference type="Proteomes" id="UP000823775">
    <property type="component" value="Unassembled WGS sequence"/>
</dbReference>
<reference evidence="1 2" key="1">
    <citation type="journal article" date="2021" name="BMC Genomics">
        <title>Datura genome reveals duplications of psychoactive alkaloid biosynthetic genes and high mutation rate following tissue culture.</title>
        <authorList>
            <person name="Rajewski A."/>
            <person name="Carter-House D."/>
            <person name="Stajich J."/>
            <person name="Litt A."/>
        </authorList>
    </citation>
    <scope>NUCLEOTIDE SEQUENCE [LARGE SCALE GENOMIC DNA]</scope>
    <source>
        <strain evidence="1">AR-01</strain>
    </source>
</reference>
<evidence type="ECO:0000313" key="2">
    <source>
        <dbReference type="Proteomes" id="UP000823775"/>
    </source>
</evidence>
<feature type="non-terminal residue" evidence="1">
    <location>
        <position position="1"/>
    </location>
</feature>
<proteinExistence type="predicted"/>
<gene>
    <name evidence="1" type="ORF">HAX54_047681</name>
</gene>
<comment type="caution">
    <text evidence="1">The sequence shown here is derived from an EMBL/GenBank/DDBJ whole genome shotgun (WGS) entry which is preliminary data.</text>
</comment>
<evidence type="ECO:0000313" key="1">
    <source>
        <dbReference type="EMBL" id="MCD7462062.1"/>
    </source>
</evidence>
<dbReference type="EMBL" id="JACEIK010000775">
    <property type="protein sequence ID" value="MCD7462062.1"/>
    <property type="molecule type" value="Genomic_DNA"/>
</dbReference>
<keyword evidence="2" id="KW-1185">Reference proteome</keyword>
<protein>
    <submittedName>
        <fullName evidence="1">Uncharacterized protein</fullName>
    </submittedName>
</protein>
<organism evidence="1 2">
    <name type="scientific">Datura stramonium</name>
    <name type="common">Jimsonweed</name>
    <name type="synonym">Common thornapple</name>
    <dbReference type="NCBI Taxonomy" id="4076"/>
    <lineage>
        <taxon>Eukaryota</taxon>
        <taxon>Viridiplantae</taxon>
        <taxon>Streptophyta</taxon>
        <taxon>Embryophyta</taxon>
        <taxon>Tracheophyta</taxon>
        <taxon>Spermatophyta</taxon>
        <taxon>Magnoliopsida</taxon>
        <taxon>eudicotyledons</taxon>
        <taxon>Gunneridae</taxon>
        <taxon>Pentapetalae</taxon>
        <taxon>asterids</taxon>
        <taxon>lamiids</taxon>
        <taxon>Solanales</taxon>
        <taxon>Solanaceae</taxon>
        <taxon>Solanoideae</taxon>
        <taxon>Datureae</taxon>
        <taxon>Datura</taxon>
    </lineage>
</organism>
<sequence>PELFSELQEAIKNLKLTVMQADITSLGGRVLCPSENSAKDVCIEFSQTVSQ</sequence>
<accession>A0ABS8SUK7</accession>
<name>A0ABS8SUK7_DATST</name>